<name>A0A3D9YY32_9HYPH</name>
<evidence type="ECO:0000313" key="3">
    <source>
        <dbReference type="EMBL" id="REF87612.1"/>
    </source>
</evidence>
<dbReference type="InterPro" id="IPR011006">
    <property type="entry name" value="CheY-like_superfamily"/>
</dbReference>
<dbReference type="EMBL" id="QUMO01000002">
    <property type="protein sequence ID" value="REF87612.1"/>
    <property type="molecule type" value="Genomic_DNA"/>
</dbReference>
<dbReference type="InterPro" id="IPR027417">
    <property type="entry name" value="P-loop_NTPase"/>
</dbReference>
<gene>
    <name evidence="3" type="ORF">DES32_1235</name>
</gene>
<dbReference type="PANTHER" id="PTHR43384">
    <property type="entry name" value="SEPTUM SITE-DETERMINING PROTEIN MIND HOMOLOG, CHLOROPLASTIC-RELATED"/>
    <property type="match status" value="1"/>
</dbReference>
<dbReference type="OrthoDB" id="9783172at2"/>
<keyword evidence="4" id="KW-1185">Reference proteome</keyword>
<dbReference type="GO" id="GO:0009898">
    <property type="term" value="C:cytoplasmic side of plasma membrane"/>
    <property type="evidence" value="ECO:0007669"/>
    <property type="project" value="TreeGrafter"/>
</dbReference>
<evidence type="ECO:0000256" key="2">
    <source>
        <dbReference type="ARBA" id="ARBA00022840"/>
    </source>
</evidence>
<comment type="caution">
    <text evidence="3">The sequence shown here is derived from an EMBL/GenBank/DDBJ whole genome shotgun (WGS) entry which is preliminary data.</text>
</comment>
<evidence type="ECO:0000256" key="1">
    <source>
        <dbReference type="ARBA" id="ARBA00022741"/>
    </source>
</evidence>
<evidence type="ECO:0000313" key="4">
    <source>
        <dbReference type="Proteomes" id="UP000256900"/>
    </source>
</evidence>
<accession>A0A3D9YY32</accession>
<proteinExistence type="predicted"/>
<dbReference type="GO" id="GO:0005829">
    <property type="term" value="C:cytosol"/>
    <property type="evidence" value="ECO:0007669"/>
    <property type="project" value="TreeGrafter"/>
</dbReference>
<dbReference type="Gene3D" id="3.40.50.300">
    <property type="entry name" value="P-loop containing nucleotide triphosphate hydrolases"/>
    <property type="match status" value="1"/>
</dbReference>
<dbReference type="GO" id="GO:0005524">
    <property type="term" value="F:ATP binding"/>
    <property type="evidence" value="ECO:0007669"/>
    <property type="project" value="UniProtKB-KW"/>
</dbReference>
<dbReference type="Gene3D" id="3.40.50.2300">
    <property type="match status" value="1"/>
</dbReference>
<dbReference type="InterPro" id="IPR050625">
    <property type="entry name" value="ParA/MinD_ATPase"/>
</dbReference>
<dbReference type="RefSeq" id="WP_115835794.1">
    <property type="nucleotide sequence ID" value="NZ_CP025086.1"/>
</dbReference>
<keyword evidence="1" id="KW-0547">Nucleotide-binding</keyword>
<dbReference type="SUPFAM" id="SSF52540">
    <property type="entry name" value="P-loop containing nucleoside triphosphate hydrolases"/>
    <property type="match status" value="1"/>
</dbReference>
<dbReference type="AlphaFoldDB" id="A0A3D9YY32"/>
<dbReference type="GO" id="GO:0051782">
    <property type="term" value="P:negative regulation of cell division"/>
    <property type="evidence" value="ECO:0007669"/>
    <property type="project" value="TreeGrafter"/>
</dbReference>
<reference evidence="3 4" key="1">
    <citation type="submission" date="2018-08" db="EMBL/GenBank/DDBJ databases">
        <title>Genomic Encyclopedia of Type Strains, Phase IV (KMG-IV): sequencing the most valuable type-strain genomes for metagenomic binning, comparative biology and taxonomic classification.</title>
        <authorList>
            <person name="Goeker M."/>
        </authorList>
    </citation>
    <scope>NUCLEOTIDE SEQUENCE [LARGE SCALE GENOMIC DNA]</scope>
    <source>
        <strain evidence="3 4">BW863</strain>
    </source>
</reference>
<keyword evidence="2" id="KW-0067">ATP-binding</keyword>
<dbReference type="PANTHER" id="PTHR43384:SF6">
    <property type="entry name" value="SEPTUM SITE-DETERMINING PROTEIN MIND HOMOLOG, CHLOROPLASTIC"/>
    <property type="match status" value="1"/>
</dbReference>
<dbReference type="GO" id="GO:0016887">
    <property type="term" value="F:ATP hydrolysis activity"/>
    <property type="evidence" value="ECO:0007669"/>
    <property type="project" value="TreeGrafter"/>
</dbReference>
<dbReference type="SUPFAM" id="SSF52172">
    <property type="entry name" value="CheY-like"/>
    <property type="match status" value="1"/>
</dbReference>
<protein>
    <submittedName>
        <fullName evidence="3">Pilus assembly protein CpaE</fullName>
    </submittedName>
</protein>
<sequence length="414" mass="44752">MSDGSDTSPEQIAPVPRISMQAFCETPEVAQIIQSAIGDRRMEKAHVKVHMGGAAAALEAYRSASTPNVILIETTSKREELINYLHALAEFCDAGTKVVVTGRMNDIVLYRELMARGVSEYLVAPFTVLDFIRTISRLYTGVGAEPVGKIVAFVGAKGGAGASTIAHNVAWSIPRELDIQTALVDLDLGFGTAGLDFNQDPPQGIAEAVFAPDRIDSNLVDRLLSRCGDKLSLLAAPASLDRIYDFPETAFDAIVEILRASTPCVVLDIPHGWTAWMRRLILGADEIVLVATPDLANLRNAKSLLDTVRAARPNDAKPRLILNFMGVPKRPEIAVSDFAKAVDLEPQGFINFEPKLFGTAANNGQMIAEVDPANKINETISELARAVTGRTEIRKAKKTLLEPLKLKLGLSRAS</sequence>
<dbReference type="Proteomes" id="UP000256900">
    <property type="component" value="Unassembled WGS sequence"/>
</dbReference>
<organism evidence="3 4">
    <name type="scientific">Methylovirgula ligni</name>
    <dbReference type="NCBI Taxonomy" id="569860"/>
    <lineage>
        <taxon>Bacteria</taxon>
        <taxon>Pseudomonadati</taxon>
        <taxon>Pseudomonadota</taxon>
        <taxon>Alphaproteobacteria</taxon>
        <taxon>Hyphomicrobiales</taxon>
        <taxon>Beijerinckiaceae</taxon>
        <taxon>Methylovirgula</taxon>
    </lineage>
</organism>